<dbReference type="GO" id="GO:0003677">
    <property type="term" value="F:DNA binding"/>
    <property type="evidence" value="ECO:0007669"/>
    <property type="project" value="InterPro"/>
</dbReference>
<dbReference type="GO" id="GO:0016787">
    <property type="term" value="F:hydrolase activity"/>
    <property type="evidence" value="ECO:0007669"/>
    <property type="project" value="UniProtKB-KW"/>
</dbReference>
<keyword evidence="6" id="KW-0946">Virion</keyword>
<dbReference type="SUPFAM" id="SSF52540">
    <property type="entry name" value="P-loop containing nucleoside triphosphate hydrolases"/>
    <property type="match status" value="1"/>
</dbReference>
<keyword evidence="13" id="KW-1185">Reference proteome</keyword>
<feature type="domain" description="Helicase ATP-binding" evidence="11">
    <location>
        <begin position="99"/>
        <end position="256"/>
    </location>
</feature>
<evidence type="ECO:0000313" key="12">
    <source>
        <dbReference type="EMBL" id="AST09329.1"/>
    </source>
</evidence>
<dbReference type="Proteomes" id="UP000217350">
    <property type="component" value="Segment"/>
</dbReference>
<evidence type="ECO:0000256" key="7">
    <source>
        <dbReference type="ARBA" id="ARBA00022921"/>
    </source>
</evidence>
<proteinExistence type="inferred from homology"/>
<keyword evidence="2" id="KW-0547">Nucleotide-binding</keyword>
<evidence type="ECO:0000256" key="4">
    <source>
        <dbReference type="ARBA" id="ARBA00022806"/>
    </source>
</evidence>
<gene>
    <name evidence="12" type="ORF">Murmansk-134</name>
</gene>
<dbReference type="PANTHER" id="PTHR47396">
    <property type="entry name" value="TYPE I RESTRICTION ENZYME ECOKI R PROTEIN"/>
    <property type="match status" value="1"/>
</dbReference>
<evidence type="ECO:0000313" key="13">
    <source>
        <dbReference type="Proteomes" id="UP000217350"/>
    </source>
</evidence>
<keyword evidence="5" id="KW-0067">ATP-binding</keyword>
<dbReference type="Pfam" id="PF04851">
    <property type="entry name" value="ResIII"/>
    <property type="match status" value="1"/>
</dbReference>
<keyword evidence="3" id="KW-0378">Hydrolase</keyword>
<evidence type="ECO:0000256" key="9">
    <source>
        <dbReference type="ARBA" id="ARBA00037581"/>
    </source>
</evidence>
<evidence type="ECO:0000256" key="1">
    <source>
        <dbReference type="ARBA" id="ARBA00004328"/>
    </source>
</evidence>
<dbReference type="PROSITE" id="PS51192">
    <property type="entry name" value="HELICASE_ATP_BIND_1"/>
    <property type="match status" value="1"/>
</dbReference>
<dbReference type="InterPro" id="IPR050742">
    <property type="entry name" value="Helicase_Restrict-Modif_Enz"/>
</dbReference>
<dbReference type="GO" id="GO:0044423">
    <property type="term" value="C:virion component"/>
    <property type="evidence" value="ECO:0007669"/>
    <property type="project" value="UniProtKB-KW"/>
</dbReference>
<dbReference type="InterPro" id="IPR027417">
    <property type="entry name" value="P-loop_NTPase"/>
</dbReference>
<evidence type="ECO:0000256" key="8">
    <source>
        <dbReference type="ARBA" id="ARBA00023163"/>
    </source>
</evidence>
<evidence type="ECO:0000256" key="6">
    <source>
        <dbReference type="ARBA" id="ARBA00022844"/>
    </source>
</evidence>
<keyword evidence="7" id="KW-0426">Late protein</keyword>
<dbReference type="Gene3D" id="3.40.50.300">
    <property type="entry name" value="P-loop containing nucleotide triphosphate hydrolases"/>
    <property type="match status" value="2"/>
</dbReference>
<evidence type="ECO:0000259" key="11">
    <source>
        <dbReference type="PROSITE" id="PS51192"/>
    </source>
</evidence>
<dbReference type="PANTHER" id="PTHR47396:SF1">
    <property type="entry name" value="ATP-DEPENDENT HELICASE IRC3-RELATED"/>
    <property type="match status" value="1"/>
</dbReference>
<dbReference type="InterPro" id="IPR006935">
    <property type="entry name" value="Helicase/UvrB_N"/>
</dbReference>
<dbReference type="OrthoDB" id="4131at10239"/>
<dbReference type="SMART" id="SM00487">
    <property type="entry name" value="DEXDc"/>
    <property type="match status" value="1"/>
</dbReference>
<comment type="function">
    <text evidence="9">DNA helicase which seems to act as a postreplicative transcription termination factor. Involved in ATP-dependent release of nascent RNA. Forms a stable complex with single-stranded DNA, and to a lesser extent RNA.</text>
</comment>
<dbReference type="InterPro" id="IPR014001">
    <property type="entry name" value="Helicase_ATP-bd"/>
</dbReference>
<protein>
    <submittedName>
        <fullName evidence="12">DNA helicase</fullName>
    </submittedName>
</protein>
<comment type="subcellular location">
    <subcellularLocation>
        <location evidence="1">Virion</location>
    </subcellularLocation>
</comment>
<dbReference type="EMBL" id="MF001304">
    <property type="protein sequence ID" value="AST09329.1"/>
    <property type="molecule type" value="Genomic_DNA"/>
</dbReference>
<keyword evidence="4 12" id="KW-0347">Helicase</keyword>
<keyword evidence="8" id="KW-0804">Transcription</keyword>
<evidence type="ECO:0000256" key="2">
    <source>
        <dbReference type="ARBA" id="ARBA00022741"/>
    </source>
</evidence>
<dbReference type="GO" id="GO:0005524">
    <property type="term" value="F:ATP binding"/>
    <property type="evidence" value="ECO:0007669"/>
    <property type="project" value="UniProtKB-KW"/>
</dbReference>
<evidence type="ECO:0000256" key="10">
    <source>
        <dbReference type="ARBA" id="ARBA00038498"/>
    </source>
</evidence>
<evidence type="ECO:0000256" key="3">
    <source>
        <dbReference type="ARBA" id="ARBA00022801"/>
    </source>
</evidence>
<reference evidence="12" key="1">
    <citation type="journal article" date="2017" name="Virus Genes">
        <title>Two novel poxviruses with unusual genome rearrangements: NY_014 and Murmansk.</title>
        <authorList>
            <person name="Smithson C."/>
            <person name="Meyer H."/>
            <person name="Gigante C.M."/>
            <person name="Gao J."/>
            <person name="Zhao H."/>
            <person name="Batra D."/>
            <person name="Damon I."/>
            <person name="Upton C."/>
            <person name="Li Y."/>
        </authorList>
    </citation>
    <scope>NUCLEOTIDE SEQUENCE [LARGE SCALE GENOMIC DNA]</scope>
    <source>
        <strain evidence="12">LEIV-11411</strain>
    </source>
</reference>
<dbReference type="CDD" id="cd18785">
    <property type="entry name" value="SF2_C"/>
    <property type="match status" value="1"/>
</dbReference>
<organism evidence="12">
    <name type="scientific">Murmansk poxvirus</name>
    <dbReference type="NCBI Taxonomy" id="2025359"/>
    <lineage>
        <taxon>Viruses</taxon>
        <taxon>Varidnaviria</taxon>
        <taxon>Bamfordvirae</taxon>
        <taxon>Nucleocytoviricota</taxon>
        <taxon>Pokkesviricetes</taxon>
        <taxon>Chitovirales</taxon>
        <taxon>Poxviridae</taxon>
        <taxon>Chordopoxvirinae</taxon>
        <taxon>Centapoxvirus</taxon>
        <taxon>Centapoxvirus microtuspox</taxon>
        <taxon>Murmansk microtuspox virus</taxon>
    </lineage>
</organism>
<sequence>MSLLKMDYNLYSELKSLTNNNPVNLFNERGEFSEVVPGSSFKYIVPPGLFASMTIKTNLTFESSSHNKITTEYDSSNAPTLYPLQRKVVSTVFSTIRKMISEKRPIYITLHLACGFGKTITTCHLISSHCRKTVICVPNKLLIHQWKVQVEAFGLDHVISVDGVTRLLKEKLSSNNPDVLIIVSRHLINDEFCKHIHKYYDVFILDESHTYNLMNNTAVTKFLAYYPPSICYFLTATPRQSNRIYNNNVINVIKLSNLKKTLKVIDNFFEPYSNDSIRQMVKKLDKVSNKYHVYTEKLLSIDTPRNNLIIDTVIKEFRSESINRVLIVTKLRDHMILFYKKLSEIFGPDIVFLGDAQNKSTPETVKSIKQLNRFIFVSTLFYSGTGLDIPNLDSLFICSAVINNMQIEQLFGRVCRETELLDRTAYVFPNTSIREIKYTVGNFIQRIISLATDKLGFTQEGNTCKGRVEHALHKVFSEQNH</sequence>
<comment type="similarity">
    <text evidence="10">Belongs to the helicase family. Poxviruses subfamily.</text>
</comment>
<dbReference type="GO" id="GO:0004386">
    <property type="term" value="F:helicase activity"/>
    <property type="evidence" value="ECO:0007669"/>
    <property type="project" value="UniProtKB-KW"/>
</dbReference>
<evidence type="ECO:0000256" key="5">
    <source>
        <dbReference type="ARBA" id="ARBA00022840"/>
    </source>
</evidence>
<accession>A0A223FMX1</accession>
<name>A0A223FMX1_9POXV</name>